<gene>
    <name evidence="1" type="ORF">ROH8110_02314</name>
</gene>
<sequence length="39" mass="3910">MMRAVTYPPALHGAARADASGGSILGTMNAARRAPRGVG</sequence>
<evidence type="ECO:0000313" key="2">
    <source>
        <dbReference type="Proteomes" id="UP000193207"/>
    </source>
</evidence>
<proteinExistence type="predicted"/>
<reference evidence="1 2" key="1">
    <citation type="submission" date="2017-03" db="EMBL/GenBank/DDBJ databases">
        <authorList>
            <person name="Afonso C.L."/>
            <person name="Miller P.J."/>
            <person name="Scott M.A."/>
            <person name="Spackman E."/>
            <person name="Goraichik I."/>
            <person name="Dimitrov K.M."/>
            <person name="Suarez D.L."/>
            <person name="Swayne D.E."/>
        </authorList>
    </citation>
    <scope>NUCLEOTIDE SEQUENCE [LARGE SCALE GENOMIC DNA]</scope>
    <source>
        <strain evidence="1 2">CECT 8110</strain>
    </source>
</reference>
<accession>A0A1X6Z946</accession>
<organism evidence="1 2">
    <name type="scientific">Roseovarius halotolerans</name>
    <dbReference type="NCBI Taxonomy" id="505353"/>
    <lineage>
        <taxon>Bacteria</taxon>
        <taxon>Pseudomonadati</taxon>
        <taxon>Pseudomonadota</taxon>
        <taxon>Alphaproteobacteria</taxon>
        <taxon>Rhodobacterales</taxon>
        <taxon>Roseobacteraceae</taxon>
        <taxon>Roseovarius</taxon>
    </lineage>
</organism>
<evidence type="ECO:0000313" key="1">
    <source>
        <dbReference type="EMBL" id="SLN44315.1"/>
    </source>
</evidence>
<dbReference type="EMBL" id="FWFU01000003">
    <property type="protein sequence ID" value="SLN44315.1"/>
    <property type="molecule type" value="Genomic_DNA"/>
</dbReference>
<dbReference type="AlphaFoldDB" id="A0A1X6Z946"/>
<name>A0A1X6Z946_9RHOB</name>
<protein>
    <submittedName>
        <fullName evidence="1">Uncharacterized protein</fullName>
    </submittedName>
</protein>
<dbReference type="Proteomes" id="UP000193207">
    <property type="component" value="Unassembled WGS sequence"/>
</dbReference>
<keyword evidence="2" id="KW-1185">Reference proteome</keyword>